<proteinExistence type="predicted"/>
<evidence type="ECO:0000259" key="1">
    <source>
        <dbReference type="Pfam" id="PF01261"/>
    </source>
</evidence>
<dbReference type="InterPro" id="IPR036237">
    <property type="entry name" value="Xyl_isomerase-like_sf"/>
</dbReference>
<gene>
    <name evidence="2" type="ORF">S01H1_78751</name>
</gene>
<comment type="caution">
    <text evidence="2">The sequence shown here is derived from an EMBL/GenBank/DDBJ whole genome shotgun (WGS) entry which is preliminary data.</text>
</comment>
<dbReference type="SUPFAM" id="SSF51658">
    <property type="entry name" value="Xylose isomerase-like"/>
    <property type="match status" value="1"/>
</dbReference>
<accession>X0ZI84</accession>
<name>X0ZI84_9ZZZZ</name>
<dbReference type="Pfam" id="PF01261">
    <property type="entry name" value="AP_endonuc_2"/>
    <property type="match status" value="1"/>
</dbReference>
<feature type="domain" description="Xylose isomerase-like TIM barrel" evidence="1">
    <location>
        <begin position="22"/>
        <end position="132"/>
    </location>
</feature>
<protein>
    <recommendedName>
        <fullName evidence="1">Xylose isomerase-like TIM barrel domain-containing protein</fullName>
    </recommendedName>
</protein>
<organism evidence="2">
    <name type="scientific">marine sediment metagenome</name>
    <dbReference type="NCBI Taxonomy" id="412755"/>
    <lineage>
        <taxon>unclassified sequences</taxon>
        <taxon>metagenomes</taxon>
        <taxon>ecological metagenomes</taxon>
    </lineage>
</organism>
<dbReference type="EMBL" id="BARS01053025">
    <property type="protein sequence ID" value="GAG48016.1"/>
    <property type="molecule type" value="Genomic_DNA"/>
</dbReference>
<dbReference type="Gene3D" id="3.20.20.150">
    <property type="entry name" value="Divalent-metal-dependent TIM barrel enzymes"/>
    <property type="match status" value="1"/>
</dbReference>
<reference evidence="2" key="1">
    <citation type="journal article" date="2014" name="Front. Microbiol.">
        <title>High frequency of phylogenetically diverse reductive dehalogenase-homologous genes in deep subseafloor sedimentary metagenomes.</title>
        <authorList>
            <person name="Kawai M."/>
            <person name="Futagami T."/>
            <person name="Toyoda A."/>
            <person name="Takaki Y."/>
            <person name="Nishi S."/>
            <person name="Hori S."/>
            <person name="Arai W."/>
            <person name="Tsubouchi T."/>
            <person name="Morono Y."/>
            <person name="Uchiyama I."/>
            <person name="Ito T."/>
            <person name="Fujiyama A."/>
            <person name="Inagaki F."/>
            <person name="Takami H."/>
        </authorList>
    </citation>
    <scope>NUCLEOTIDE SEQUENCE</scope>
    <source>
        <strain evidence="2">Expedition CK06-06</strain>
    </source>
</reference>
<sequence>MARKVTLFTGQWADLPLEVLAEKAQAWGYDGLELACWGDHFDVERALAEDGYCQGRRDLLAKYDLGVWAISTHLAGQCVCDPNDFRTDGFAPPELAGKPEEKRAWAIETVKKTAHAARRLGVEVVNGFTGSSIWHLLYTFPPFDMRVIEE</sequence>
<dbReference type="InterPro" id="IPR013022">
    <property type="entry name" value="Xyl_isomerase-like_TIM-brl"/>
</dbReference>
<evidence type="ECO:0000313" key="2">
    <source>
        <dbReference type="EMBL" id="GAG48016.1"/>
    </source>
</evidence>
<dbReference type="AlphaFoldDB" id="X0ZI84"/>
<feature type="non-terminal residue" evidence="2">
    <location>
        <position position="150"/>
    </location>
</feature>